<dbReference type="KEGG" id="aoe:Clos_1212"/>
<sequence>MGWIKNVLLEIGREEVAKNKIVTKTKQACLFVEDGIIKEITDAIPSTATNTIDAKGYLALPALADNHIHLDKGHFGGKWQAVIPMDSVAERIEEERSFLREFLKDTPKKAQALIDLITERGATFLRVQVNVDPVSRLDNLKIVKEVLEKNKHKLDYELVVFPQHGTLRTEAEGLLSEALKDDTVTVLGSLDPATIDTDIEISLDTTFRLAKTYQKKIDIHLHDRGTLGIYEINRIIDYIEAFGMQGTVQISHAFALGDISDEELIPIAKRLKQAGIAINTTVPIDIRALSIPVLRSQGVSVNIINDNIHDHWSPFGTGDLIERASRGAEVFSWKDEVSLAMALGFVTKGLSPLDIEGNQVWPKVGDKANLLFAKAESSAHLIGRVCPERVVMFKGIFVSGNFK</sequence>
<dbReference type="GO" id="GO:0016814">
    <property type="term" value="F:hydrolase activity, acting on carbon-nitrogen (but not peptide) bonds, in cyclic amidines"/>
    <property type="evidence" value="ECO:0007669"/>
    <property type="project" value="TreeGrafter"/>
</dbReference>
<keyword evidence="3" id="KW-1185">Reference proteome</keyword>
<dbReference type="SUPFAM" id="SSF51338">
    <property type="entry name" value="Composite domain of metallo-dependent hydrolases"/>
    <property type="match status" value="1"/>
</dbReference>
<dbReference type="Gene3D" id="3.20.20.140">
    <property type="entry name" value="Metal-dependent hydrolases"/>
    <property type="match status" value="1"/>
</dbReference>
<accession>A8MF89</accession>
<dbReference type="HOGENOM" id="CLU_031758_4_1_9"/>
<dbReference type="SUPFAM" id="SSF51556">
    <property type="entry name" value="Metallo-dependent hydrolases"/>
    <property type="match status" value="1"/>
</dbReference>
<dbReference type="STRING" id="350688.Clos_1212"/>
<dbReference type="AlphaFoldDB" id="A8MF89"/>
<dbReference type="RefSeq" id="WP_012159070.1">
    <property type="nucleotide sequence ID" value="NC_009922.1"/>
</dbReference>
<reference evidence="3" key="1">
    <citation type="submission" date="2007-10" db="EMBL/GenBank/DDBJ databases">
        <title>Complete genome of Alkaliphilus oremlandii OhILAs.</title>
        <authorList>
            <person name="Copeland A."/>
            <person name="Lucas S."/>
            <person name="Lapidus A."/>
            <person name="Barry K."/>
            <person name="Detter J.C."/>
            <person name="Glavina del Rio T."/>
            <person name="Hammon N."/>
            <person name="Israni S."/>
            <person name="Dalin E."/>
            <person name="Tice H."/>
            <person name="Pitluck S."/>
            <person name="Chain P."/>
            <person name="Malfatti S."/>
            <person name="Shin M."/>
            <person name="Vergez L."/>
            <person name="Schmutz J."/>
            <person name="Larimer F."/>
            <person name="Land M."/>
            <person name="Hauser L."/>
            <person name="Kyrpides N."/>
            <person name="Mikhailova N."/>
            <person name="Stolz J.F."/>
            <person name="Dawson A."/>
            <person name="Fisher E."/>
            <person name="Crable B."/>
            <person name="Perera E."/>
            <person name="Lisak J."/>
            <person name="Ranganathan M."/>
            <person name="Basu P."/>
            <person name="Richardson P."/>
        </authorList>
    </citation>
    <scope>NUCLEOTIDE SEQUENCE [LARGE SCALE GENOMIC DNA]</scope>
    <source>
        <strain evidence="3">OhILAs</strain>
    </source>
</reference>
<dbReference type="Gene3D" id="2.30.40.10">
    <property type="entry name" value="Urease, subunit C, domain 1"/>
    <property type="match status" value="1"/>
</dbReference>
<dbReference type="InterPro" id="IPR052349">
    <property type="entry name" value="Metallo-hydrolase_Enzymes"/>
</dbReference>
<dbReference type="InterPro" id="IPR011059">
    <property type="entry name" value="Metal-dep_hydrolase_composite"/>
</dbReference>
<evidence type="ECO:0000259" key="1">
    <source>
        <dbReference type="Pfam" id="PF07969"/>
    </source>
</evidence>
<feature type="domain" description="Amidohydrolase 3" evidence="1">
    <location>
        <begin position="92"/>
        <end position="350"/>
    </location>
</feature>
<proteinExistence type="predicted"/>
<dbReference type="Proteomes" id="UP000000269">
    <property type="component" value="Chromosome"/>
</dbReference>
<dbReference type="eggNOG" id="COG0402">
    <property type="taxonomic scope" value="Bacteria"/>
</dbReference>
<dbReference type="InterPro" id="IPR013108">
    <property type="entry name" value="Amidohydro_3"/>
</dbReference>
<dbReference type="OrthoDB" id="9815027at2"/>
<dbReference type="Pfam" id="PF07969">
    <property type="entry name" value="Amidohydro_3"/>
    <property type="match status" value="1"/>
</dbReference>
<name>A8MF89_ALKOO</name>
<evidence type="ECO:0000313" key="3">
    <source>
        <dbReference type="Proteomes" id="UP000000269"/>
    </source>
</evidence>
<dbReference type="EMBL" id="CP000853">
    <property type="protein sequence ID" value="ABW18758.1"/>
    <property type="molecule type" value="Genomic_DNA"/>
</dbReference>
<dbReference type="PANTHER" id="PTHR32027:SF9">
    <property type="entry name" value="BLL3847 PROTEIN"/>
    <property type="match status" value="1"/>
</dbReference>
<dbReference type="CDD" id="cd01293">
    <property type="entry name" value="Bact_CD"/>
    <property type="match status" value="1"/>
</dbReference>
<organism evidence="2 3">
    <name type="scientific">Alkaliphilus oremlandii (strain OhILAs)</name>
    <name type="common">Clostridium oremlandii (strain OhILAs)</name>
    <dbReference type="NCBI Taxonomy" id="350688"/>
    <lineage>
        <taxon>Bacteria</taxon>
        <taxon>Bacillati</taxon>
        <taxon>Bacillota</taxon>
        <taxon>Clostridia</taxon>
        <taxon>Peptostreptococcales</taxon>
        <taxon>Natronincolaceae</taxon>
        <taxon>Alkaliphilus</taxon>
    </lineage>
</organism>
<dbReference type="NCBIfam" id="NF005312">
    <property type="entry name" value="PRK06846.1"/>
    <property type="match status" value="1"/>
</dbReference>
<dbReference type="PANTHER" id="PTHR32027">
    <property type="entry name" value="CYTOSINE DEAMINASE"/>
    <property type="match status" value="1"/>
</dbReference>
<keyword evidence="2" id="KW-0378">Hydrolase</keyword>
<evidence type="ECO:0000313" key="2">
    <source>
        <dbReference type="EMBL" id="ABW18758.1"/>
    </source>
</evidence>
<dbReference type="InterPro" id="IPR032466">
    <property type="entry name" value="Metal_Hydrolase"/>
</dbReference>
<protein>
    <submittedName>
        <fullName evidence="2">Amidohydrolase 3</fullName>
    </submittedName>
</protein>
<gene>
    <name evidence="2" type="ordered locus">Clos_1212</name>
</gene>